<dbReference type="GO" id="GO:1905515">
    <property type="term" value="P:non-motile cilium assembly"/>
    <property type="evidence" value="ECO:0007669"/>
    <property type="project" value="TreeGrafter"/>
</dbReference>
<dbReference type="EMBL" id="KQ257454">
    <property type="protein sequence ID" value="KND01382.1"/>
    <property type="molecule type" value="Genomic_DNA"/>
</dbReference>
<dbReference type="Pfam" id="PF18111">
    <property type="entry name" value="RPGR1_C"/>
    <property type="match status" value="1"/>
</dbReference>
<dbReference type="InterPro" id="IPR021656">
    <property type="entry name" value="C2-C2_1"/>
</dbReference>
<dbReference type="Proteomes" id="UP000053201">
    <property type="component" value="Unassembled WGS sequence"/>
</dbReference>
<proteinExistence type="inferred from homology"/>
<feature type="compositionally biased region" description="Polar residues" evidence="7">
    <location>
        <begin position="941"/>
        <end position="953"/>
    </location>
</feature>
<dbReference type="CDD" id="cd00030">
    <property type="entry name" value="C2"/>
    <property type="match status" value="1"/>
</dbReference>
<gene>
    <name evidence="9" type="ORF">SPPG_03194</name>
</gene>
<dbReference type="Pfam" id="PF11618">
    <property type="entry name" value="C2-C2_1"/>
    <property type="match status" value="1"/>
</dbReference>
<evidence type="ECO:0000256" key="3">
    <source>
        <dbReference type="ARBA" id="ARBA00023054"/>
    </source>
</evidence>
<comment type="subcellular location">
    <subcellularLocation>
        <location evidence="1">Cell projection</location>
        <location evidence="1">Cilium</location>
    </subcellularLocation>
</comment>
<evidence type="ECO:0000256" key="2">
    <source>
        <dbReference type="ARBA" id="ARBA00006042"/>
    </source>
</evidence>
<dbReference type="Pfam" id="PF00168">
    <property type="entry name" value="C2"/>
    <property type="match status" value="1"/>
</dbReference>
<dbReference type="InterPro" id="IPR035892">
    <property type="entry name" value="C2_domain_sf"/>
</dbReference>
<dbReference type="GeneID" id="27686727"/>
<feature type="compositionally biased region" description="Polar residues" evidence="7">
    <location>
        <begin position="1087"/>
        <end position="1096"/>
    </location>
</feature>
<dbReference type="STRING" id="645134.A0A0L0HJT2"/>
<evidence type="ECO:0000256" key="1">
    <source>
        <dbReference type="ARBA" id="ARBA00004138"/>
    </source>
</evidence>
<feature type="compositionally biased region" description="Basic and acidic residues" evidence="7">
    <location>
        <begin position="1068"/>
        <end position="1086"/>
    </location>
</feature>
<evidence type="ECO:0000256" key="4">
    <source>
        <dbReference type="ARBA" id="ARBA00023069"/>
    </source>
</evidence>
<evidence type="ECO:0000259" key="8">
    <source>
        <dbReference type="PROSITE" id="PS50004"/>
    </source>
</evidence>
<evidence type="ECO:0000256" key="6">
    <source>
        <dbReference type="SAM" id="Coils"/>
    </source>
</evidence>
<dbReference type="VEuPathDB" id="FungiDB:SPPG_03194"/>
<dbReference type="InterPro" id="IPR031139">
    <property type="entry name" value="RPGRIP1_fam"/>
</dbReference>
<feature type="coiled-coil region" evidence="6">
    <location>
        <begin position="438"/>
        <end position="493"/>
    </location>
</feature>
<dbReference type="InterPro" id="IPR000008">
    <property type="entry name" value="C2_dom"/>
</dbReference>
<sequence length="1298" mass="147348">MPRGTSTDLRPEIVTDELYNLKSENLNLKRKINDQDDKTKKLITKVQKLTEDLRRAKEPSLGPQTNGSVERVNRREMAEMDDMVDDLRGQLRNMAKENSQLKTKMNFFKALHEAETRKGARYDHIPPRIDSGVRRLHPAIAVKGRGRERYRPTGTSTPAEPDHNSEEVAKLEELVTVLRGKLNDSQRELESAHEENQRLKQQNESQEQQADIERLALQREHADLKKRYQEIKDKHDTLDEKLRGLTETYYEAVGTVEVLTNDLKEERRKRTDLEHLVKENEAQSRREMELNIIIDDLRFEKKLLEEEQARLLQSRFGSHREEEYNNERQILRKRVEELETQLTETLRDKTGLHSALQEARDQCRLLSEAKQKAEGQMYDVQHELDKLQEQMRRLTQNGLIEISQIEEALTFWSLRNQKAQTADFISQADDLAEDKRVLQDLRLQYARCIEDLEKTRRLLQLQEHINKDYKLEVEHLQQKLQATQNEYELRLEEDSRLLDLRSNKIASLEAQLKNIAYGTAKLPTAVEKATDDDDEVELEKGQNLIAVHVDAALISEEGFKLLQQLGHDSRDGESFASFIYFDFYDFETQVTPIGIGLMPHYNLTSRYKVFVDDFFLMYLQSHPMILHLCRSDGLDYVEVATCAVIFKDLTDPHRTDRLQYYGQLVSTHDNKTVIGSINYSLRVRVPMVQAIRSFKERTVALNLLTVGDKDVSGKRFTHRADMNELIVRIANCSGLTAPPGKSPAVYLSFQLHNQDMSLTDTIQDTCNPEFNFYQTFPMPMNLDLDRVLRTSTLEIVALDDNDGLEDYVYGIAKVPLLNLALNENIQGQFDLKDASGKRRGKVSVSLAWEKPYRLEVIPIVSQLDEPSVAAEYSGNAPDRSLVDTVPHEPQNHRQSQQSSVQSPRRQSQEASNTSLVSKPSTFTVSDMPPGSIMSLRDDENVSPSASIDSTGTSERSDHRSQASRRRRKKRNLEASSFDEGPSESATSSRQLGKSRSEEVKYTIPSGEQSGGITSPGQLHGSGSRQQSSISSVWSDANDSASEHALELATSPRKVLEETGQGILGDGLNDERSKPSAESATLERRETVGSTYPTTRSEYGLSLEPHRSVSSLQMQSTEPDREEAITKERGGSEGITIAISELKLNLTTPDVAALLQNTEKVYISFEFLDQRPDDEELETDSVTLADSGVVQFSYSKFFPFSETTNPRGRFRLRRALKSPEETDHLIQFVVVSEPPGDTDDDVSQDLAYASVSLKELMSLEDDGAIFDLTLFERSGSLEMGHLTVTLAGAHTIHTILENG</sequence>
<dbReference type="SUPFAM" id="SSF49562">
    <property type="entry name" value="C2 domain (Calcium/lipid-binding domain, CaLB)"/>
    <property type="match status" value="2"/>
</dbReference>
<feature type="region of interest" description="Disordered" evidence="7">
    <location>
        <begin position="870"/>
        <end position="1037"/>
    </location>
</feature>
<feature type="compositionally biased region" description="Basic and acidic residues" evidence="7">
    <location>
        <begin position="184"/>
        <end position="198"/>
    </location>
</feature>
<feature type="region of interest" description="Disordered" evidence="7">
    <location>
        <begin position="184"/>
        <end position="210"/>
    </location>
</feature>
<keyword evidence="10" id="KW-1185">Reference proteome</keyword>
<dbReference type="PROSITE" id="PS50004">
    <property type="entry name" value="C2"/>
    <property type="match status" value="1"/>
</dbReference>
<keyword evidence="3 6" id="KW-0175">Coiled coil</keyword>
<feature type="compositionally biased region" description="Polar residues" evidence="7">
    <location>
        <begin position="909"/>
        <end position="924"/>
    </location>
</feature>
<name>A0A0L0HJT2_SPIPD</name>
<evidence type="ECO:0000313" key="10">
    <source>
        <dbReference type="Proteomes" id="UP000053201"/>
    </source>
</evidence>
<dbReference type="OrthoDB" id="2133912at2759"/>
<dbReference type="GO" id="GO:0005856">
    <property type="term" value="C:cytoskeleton"/>
    <property type="evidence" value="ECO:0007669"/>
    <property type="project" value="UniProtKB-ARBA"/>
</dbReference>
<feature type="compositionally biased region" description="Basic residues" evidence="7">
    <location>
        <begin position="961"/>
        <end position="970"/>
    </location>
</feature>
<dbReference type="PANTHER" id="PTHR14240">
    <property type="entry name" value="RETINITIS PIGMENTOSA GTPASE REGULATOR-INTERACTING PROTEIN"/>
    <property type="match status" value="1"/>
</dbReference>
<feature type="compositionally biased region" description="Low complexity" evidence="7">
    <location>
        <begin position="893"/>
        <end position="905"/>
    </location>
</feature>
<feature type="compositionally biased region" description="Polar residues" evidence="7">
    <location>
        <begin position="1107"/>
        <end position="1116"/>
    </location>
</feature>
<feature type="compositionally biased region" description="Low complexity" evidence="7">
    <location>
        <begin position="1020"/>
        <end position="1034"/>
    </location>
</feature>
<reference evidence="9 10" key="1">
    <citation type="submission" date="2009-08" db="EMBL/GenBank/DDBJ databases">
        <title>The Genome Sequence of Spizellomyces punctatus strain DAOM BR117.</title>
        <authorList>
            <consortium name="The Broad Institute Genome Sequencing Platform"/>
            <person name="Russ C."/>
            <person name="Cuomo C."/>
            <person name="Shea T."/>
            <person name="Young S.K."/>
            <person name="Zeng Q."/>
            <person name="Koehrsen M."/>
            <person name="Haas B."/>
            <person name="Borodovsky M."/>
            <person name="Guigo R."/>
            <person name="Alvarado L."/>
            <person name="Berlin A."/>
            <person name="Bochicchio J."/>
            <person name="Borenstein D."/>
            <person name="Chapman S."/>
            <person name="Chen Z."/>
            <person name="Engels R."/>
            <person name="Freedman E."/>
            <person name="Gellesch M."/>
            <person name="Goldberg J."/>
            <person name="Griggs A."/>
            <person name="Gujja S."/>
            <person name="Heiman D."/>
            <person name="Hepburn T."/>
            <person name="Howarth C."/>
            <person name="Jen D."/>
            <person name="Larson L."/>
            <person name="Lewis B."/>
            <person name="Mehta T."/>
            <person name="Park D."/>
            <person name="Pearson M."/>
            <person name="Roberts A."/>
            <person name="Saif S."/>
            <person name="Shenoy N."/>
            <person name="Sisk P."/>
            <person name="Stolte C."/>
            <person name="Sykes S."/>
            <person name="Thomson T."/>
            <person name="Walk T."/>
            <person name="White J."/>
            <person name="Yandava C."/>
            <person name="Burger G."/>
            <person name="Gray M.W."/>
            <person name="Holland P.W.H."/>
            <person name="King N."/>
            <person name="Lang F.B.F."/>
            <person name="Roger A.J."/>
            <person name="Ruiz-Trillo I."/>
            <person name="Lander E."/>
            <person name="Nusbaum C."/>
        </authorList>
    </citation>
    <scope>NUCLEOTIDE SEQUENCE [LARGE SCALE GENOMIC DNA]</scope>
    <source>
        <strain evidence="9 10">DAOM BR117</strain>
    </source>
</reference>
<feature type="region of interest" description="Disordered" evidence="7">
    <location>
        <begin position="146"/>
        <end position="167"/>
    </location>
</feature>
<organism evidence="9 10">
    <name type="scientific">Spizellomyces punctatus (strain DAOM BR117)</name>
    <dbReference type="NCBI Taxonomy" id="645134"/>
    <lineage>
        <taxon>Eukaryota</taxon>
        <taxon>Fungi</taxon>
        <taxon>Fungi incertae sedis</taxon>
        <taxon>Chytridiomycota</taxon>
        <taxon>Chytridiomycota incertae sedis</taxon>
        <taxon>Chytridiomycetes</taxon>
        <taxon>Spizellomycetales</taxon>
        <taxon>Spizellomycetaceae</taxon>
        <taxon>Spizellomyces</taxon>
    </lineage>
</organism>
<comment type="similarity">
    <text evidence="2">Belongs to the RPGRIP1 family.</text>
</comment>
<feature type="domain" description="C2" evidence="8">
    <location>
        <begin position="705"/>
        <end position="829"/>
    </location>
</feature>
<feature type="region of interest" description="Disordered" evidence="7">
    <location>
        <begin position="1061"/>
        <end position="1128"/>
    </location>
</feature>
<feature type="coiled-coil region" evidence="6">
    <location>
        <begin position="77"/>
        <end position="104"/>
    </location>
</feature>
<feature type="compositionally biased region" description="Basic and acidic residues" evidence="7">
    <location>
        <begin position="1117"/>
        <end position="1128"/>
    </location>
</feature>
<dbReference type="InParanoid" id="A0A0L0HJT2"/>
<protein>
    <recommendedName>
        <fullName evidence="8">C2 domain-containing protein</fullName>
    </recommendedName>
</protein>
<evidence type="ECO:0000313" key="9">
    <source>
        <dbReference type="EMBL" id="KND01382.1"/>
    </source>
</evidence>
<accession>A0A0L0HJT2</accession>
<feature type="compositionally biased region" description="Polar residues" evidence="7">
    <location>
        <begin position="199"/>
        <end position="209"/>
    </location>
</feature>
<keyword evidence="5" id="KW-0966">Cell projection</keyword>
<dbReference type="RefSeq" id="XP_016609421.1">
    <property type="nucleotide sequence ID" value="XM_016751468.1"/>
</dbReference>
<dbReference type="eggNOG" id="ENOG502QSQG">
    <property type="taxonomic scope" value="Eukaryota"/>
</dbReference>
<evidence type="ECO:0000256" key="7">
    <source>
        <dbReference type="SAM" id="MobiDB-lite"/>
    </source>
</evidence>
<dbReference type="PANTHER" id="PTHR14240:SF1">
    <property type="entry name" value="PROTEIN FANTOM-RELATED"/>
    <property type="match status" value="1"/>
</dbReference>
<dbReference type="InterPro" id="IPR041091">
    <property type="entry name" value="RPGRIP1_C"/>
</dbReference>
<keyword evidence="4" id="KW-0969">Cilium</keyword>
<dbReference type="GO" id="GO:0035869">
    <property type="term" value="C:ciliary transition zone"/>
    <property type="evidence" value="ECO:0007669"/>
    <property type="project" value="TreeGrafter"/>
</dbReference>
<feature type="compositionally biased region" description="Polar residues" evidence="7">
    <location>
        <begin position="983"/>
        <end position="993"/>
    </location>
</feature>
<feature type="compositionally biased region" description="Polar residues" evidence="7">
    <location>
        <begin position="1005"/>
        <end position="1016"/>
    </location>
</feature>
<evidence type="ECO:0000256" key="5">
    <source>
        <dbReference type="ARBA" id="ARBA00023273"/>
    </source>
</evidence>
<dbReference type="OMA" id="HMERIRF"/>
<dbReference type="Gene3D" id="2.60.40.150">
    <property type="entry name" value="C2 domain"/>
    <property type="match status" value="3"/>
</dbReference>